<dbReference type="eggNOG" id="COG0400">
    <property type="taxonomic scope" value="Bacteria"/>
</dbReference>
<dbReference type="RefSeq" id="WP_008831120.1">
    <property type="nucleotide sequence ID" value="NZ_JFYZ01000011.1"/>
</dbReference>
<gene>
    <name evidence="1" type="ORF">BV97_02430</name>
</gene>
<dbReference type="Proteomes" id="UP000024329">
    <property type="component" value="Unassembled WGS sequence"/>
</dbReference>
<dbReference type="Gene3D" id="3.40.50.1820">
    <property type="entry name" value="alpha/beta hydrolase"/>
    <property type="match status" value="1"/>
</dbReference>
<reference evidence="1 2" key="1">
    <citation type="submission" date="2014-03" db="EMBL/GenBank/DDBJ databases">
        <title>Whole genome sequence of Novosphingobium resinovorum KF1.</title>
        <authorList>
            <person name="Gan H.M."/>
            <person name="Gan H.Y."/>
            <person name="Chew T.H."/>
            <person name="Savka M.A."/>
        </authorList>
    </citation>
    <scope>NUCLEOTIDE SEQUENCE [LARGE SCALE GENOMIC DNA]</scope>
    <source>
        <strain evidence="1 2">KF1</strain>
    </source>
</reference>
<accession>A0A031JZI2</accession>
<dbReference type="AlphaFoldDB" id="A0A031JZI2"/>
<dbReference type="STRING" id="158500.BES08_16470"/>
<name>A0A031JZI2_9SPHN</name>
<dbReference type="EMBL" id="JFYZ01000011">
    <property type="protein sequence ID" value="EZP81772.1"/>
    <property type="molecule type" value="Genomic_DNA"/>
</dbReference>
<evidence type="ECO:0000313" key="2">
    <source>
        <dbReference type="Proteomes" id="UP000024329"/>
    </source>
</evidence>
<proteinExistence type="predicted"/>
<evidence type="ECO:0000313" key="1">
    <source>
        <dbReference type="EMBL" id="EZP81772.1"/>
    </source>
</evidence>
<dbReference type="SUPFAM" id="SSF53474">
    <property type="entry name" value="alpha/beta-Hydrolases"/>
    <property type="match status" value="1"/>
</dbReference>
<dbReference type="PATRIC" id="fig|158500.4.peg.2479"/>
<organism evidence="1 2">
    <name type="scientific">Novosphingobium resinovorum</name>
    <dbReference type="NCBI Taxonomy" id="158500"/>
    <lineage>
        <taxon>Bacteria</taxon>
        <taxon>Pseudomonadati</taxon>
        <taxon>Pseudomonadota</taxon>
        <taxon>Alphaproteobacteria</taxon>
        <taxon>Sphingomonadales</taxon>
        <taxon>Sphingomonadaceae</taxon>
        <taxon>Novosphingobium</taxon>
    </lineage>
</organism>
<sequence length="203" mass="22068">MKLLFAHGWSFDRHFWEPLAALLPEWAHEIDDRGYFGAPHEPAVEDACLAITHSFGTMRVLAAPPPGLMGIVAINGFERFTAVPGRPGVPVRVLDRMLRRFETDPRGVLAEFRKTCGSTEAFGEIDPEALASDLLRLRDAAPSLPDVPILAIHGTADPLLPPEMRAATFTGAQVRRIDHEAGGHLLPLKAPELCAAAIRGMLA</sequence>
<protein>
    <submittedName>
        <fullName evidence="1">Biotin synthesis protein BioH</fullName>
    </submittedName>
</protein>
<comment type="caution">
    <text evidence="1">The sequence shown here is derived from an EMBL/GenBank/DDBJ whole genome shotgun (WGS) entry which is preliminary data.</text>
</comment>
<dbReference type="InterPro" id="IPR029058">
    <property type="entry name" value="AB_hydrolase_fold"/>
</dbReference>